<feature type="compositionally biased region" description="Acidic residues" evidence="1">
    <location>
        <begin position="156"/>
        <end position="184"/>
    </location>
</feature>
<accession>A0A830I5K8</accession>
<gene>
    <name evidence="2" type="ORF">PPROV_001110500</name>
</gene>
<feature type="region of interest" description="Disordered" evidence="1">
    <location>
        <begin position="153"/>
        <end position="192"/>
    </location>
</feature>
<evidence type="ECO:0000313" key="2">
    <source>
        <dbReference type="EMBL" id="GHP12377.1"/>
    </source>
</evidence>
<reference evidence="2" key="1">
    <citation type="submission" date="2020-10" db="EMBL/GenBank/DDBJ databases">
        <title>Unveiling of a novel bifunctional photoreceptor, Dualchrome1, isolated from a cosmopolitan green alga.</title>
        <authorList>
            <person name="Suzuki S."/>
            <person name="Kawachi M."/>
        </authorList>
    </citation>
    <scope>NUCLEOTIDE SEQUENCE</scope>
    <source>
        <strain evidence="2">NIES 2893</strain>
    </source>
</reference>
<dbReference type="EMBL" id="BNJQ01000041">
    <property type="protein sequence ID" value="GHP12377.1"/>
    <property type="molecule type" value="Genomic_DNA"/>
</dbReference>
<dbReference type="AlphaFoldDB" id="A0A830I5K8"/>
<evidence type="ECO:0000313" key="3">
    <source>
        <dbReference type="Proteomes" id="UP000660262"/>
    </source>
</evidence>
<organism evidence="2 3">
    <name type="scientific">Pycnococcus provasolii</name>
    <dbReference type="NCBI Taxonomy" id="41880"/>
    <lineage>
        <taxon>Eukaryota</taxon>
        <taxon>Viridiplantae</taxon>
        <taxon>Chlorophyta</taxon>
        <taxon>Pseudoscourfieldiophyceae</taxon>
        <taxon>Pseudoscourfieldiales</taxon>
        <taxon>Pycnococcaceae</taxon>
        <taxon>Pycnococcus</taxon>
    </lineage>
</organism>
<evidence type="ECO:0000256" key="1">
    <source>
        <dbReference type="SAM" id="MobiDB-lite"/>
    </source>
</evidence>
<proteinExistence type="predicted"/>
<dbReference type="Proteomes" id="UP000660262">
    <property type="component" value="Unassembled WGS sequence"/>
</dbReference>
<name>A0A830I5K8_9CHLO</name>
<comment type="caution">
    <text evidence="2">The sequence shown here is derived from an EMBL/GenBank/DDBJ whole genome shotgun (WGS) entry which is preliminary data.</text>
</comment>
<sequence length="532" mass="58966">MKGSNPDLVVYPETRFAYVYPMARVDIWGEAQTVVYDDKGVADSYENFCKFAYEVSSIRPHSVSVERHGKGYKHVVGSLRTNLTEDATEKLIYVYYNYHLDPTKREKTMPHLGVNASVEAERDEAAQELDEADLVDEVTTYKLLADLATCARKGDDGEESLDDEADEEDEEDEEDEDEEEEFEFELPSGYRVAPPPEKIEHALKVNNLIAMKFDGWGWAGGRVTQVYVLALVVDVLTNQTLAAASSSSSSKQPAGKRCLDFDDLFMLRQVARSTKLACDAAAQRLLKSTLCTPKVVLYVDGVARNGDGALTSYDHNAKRERGVQVDNNNPSKIITFFRAAQYTTSFVRFDKRGRAVYAPVGAVGVPHADAEPPLSPNTPLMSHDAAAFTWDSCMLRTDIDDVVDEHVEPRDVHALYCGQKLSVHVPGKVQGMHHHDENDDVIVLESRRFGGGVCAADAVGAHEASSHSAELRYHVADACVEEVTEEERTDGTNDEFQVTRTYLSYQGAGRIVCVSLDAMALVHAAREVKARR</sequence>
<protein>
    <submittedName>
        <fullName evidence="2">Uncharacterized protein</fullName>
    </submittedName>
</protein>
<keyword evidence="3" id="KW-1185">Reference proteome</keyword>